<dbReference type="AlphaFoldDB" id="A0A0A9DF14"/>
<organism evidence="1">
    <name type="scientific">Arundo donax</name>
    <name type="common">Giant reed</name>
    <name type="synonym">Donax arundinaceus</name>
    <dbReference type="NCBI Taxonomy" id="35708"/>
    <lineage>
        <taxon>Eukaryota</taxon>
        <taxon>Viridiplantae</taxon>
        <taxon>Streptophyta</taxon>
        <taxon>Embryophyta</taxon>
        <taxon>Tracheophyta</taxon>
        <taxon>Spermatophyta</taxon>
        <taxon>Magnoliopsida</taxon>
        <taxon>Liliopsida</taxon>
        <taxon>Poales</taxon>
        <taxon>Poaceae</taxon>
        <taxon>PACMAD clade</taxon>
        <taxon>Arundinoideae</taxon>
        <taxon>Arundineae</taxon>
        <taxon>Arundo</taxon>
    </lineage>
</organism>
<reference evidence="1" key="1">
    <citation type="submission" date="2014-09" db="EMBL/GenBank/DDBJ databases">
        <authorList>
            <person name="Magalhaes I.L.F."/>
            <person name="Oliveira U."/>
            <person name="Santos F.R."/>
            <person name="Vidigal T.H.D.A."/>
            <person name="Brescovit A.D."/>
            <person name="Santos A.J."/>
        </authorList>
    </citation>
    <scope>NUCLEOTIDE SEQUENCE</scope>
    <source>
        <tissue evidence="1">Shoot tissue taken approximately 20 cm above the soil surface</tissue>
    </source>
</reference>
<name>A0A0A9DF14_ARUDO</name>
<reference evidence="1" key="2">
    <citation type="journal article" date="2015" name="Data Brief">
        <title>Shoot transcriptome of the giant reed, Arundo donax.</title>
        <authorList>
            <person name="Barrero R.A."/>
            <person name="Guerrero F.D."/>
            <person name="Moolhuijzen P."/>
            <person name="Goolsby J.A."/>
            <person name="Tidwell J."/>
            <person name="Bellgard S.E."/>
            <person name="Bellgard M.I."/>
        </authorList>
    </citation>
    <scope>NUCLEOTIDE SEQUENCE</scope>
    <source>
        <tissue evidence="1">Shoot tissue taken approximately 20 cm above the soil surface</tissue>
    </source>
</reference>
<sequence>MFLKKLTKSNSEVTNTTTLLKFYIQLQRPCLYIIQNNSTTTTGTAYQPIYKRQHKPHKSTQ</sequence>
<proteinExistence type="predicted"/>
<dbReference type="EMBL" id="GBRH01211469">
    <property type="protein sequence ID" value="JAD86426.1"/>
    <property type="molecule type" value="Transcribed_RNA"/>
</dbReference>
<accession>A0A0A9DF14</accession>
<evidence type="ECO:0000313" key="1">
    <source>
        <dbReference type="EMBL" id="JAD86426.1"/>
    </source>
</evidence>
<protein>
    <submittedName>
        <fullName evidence="1">Uncharacterized protein</fullName>
    </submittedName>
</protein>